<dbReference type="InterPro" id="IPR001206">
    <property type="entry name" value="Diacylglycerol_kinase_cat_dom"/>
</dbReference>
<dbReference type="AlphaFoldDB" id="A0A443RU22"/>
<reference evidence="2 3" key="1">
    <citation type="journal article" date="2018" name="Gigascience">
        <title>Genomes of trombidid mites reveal novel predicted allergens and laterally-transferred genes associated with secondary metabolism.</title>
        <authorList>
            <person name="Dong X."/>
            <person name="Chaisiri K."/>
            <person name="Xia D."/>
            <person name="Armstrong S.D."/>
            <person name="Fang Y."/>
            <person name="Donnelly M.J."/>
            <person name="Kadowaki T."/>
            <person name="McGarry J.W."/>
            <person name="Darby A.C."/>
            <person name="Makepeace B.L."/>
        </authorList>
    </citation>
    <scope>NUCLEOTIDE SEQUENCE [LARGE SCALE GENOMIC DNA]</scope>
    <source>
        <strain evidence="2">UoL-UT</strain>
    </source>
</reference>
<dbReference type="SUPFAM" id="SSF111331">
    <property type="entry name" value="NAD kinase/diacylglycerol kinase-like"/>
    <property type="match status" value="1"/>
</dbReference>
<protein>
    <recommendedName>
        <fullName evidence="1">DAGKc domain-containing protein</fullName>
    </recommendedName>
</protein>
<dbReference type="InterPro" id="IPR017438">
    <property type="entry name" value="ATP-NAD_kinase_N"/>
</dbReference>
<dbReference type="InterPro" id="IPR050187">
    <property type="entry name" value="Lipid_Phosphate_FormReg"/>
</dbReference>
<dbReference type="GO" id="GO:0016020">
    <property type="term" value="C:membrane"/>
    <property type="evidence" value="ECO:0007669"/>
    <property type="project" value="TreeGrafter"/>
</dbReference>
<organism evidence="2 3">
    <name type="scientific">Leptotrombidium deliense</name>
    <dbReference type="NCBI Taxonomy" id="299467"/>
    <lineage>
        <taxon>Eukaryota</taxon>
        <taxon>Metazoa</taxon>
        <taxon>Ecdysozoa</taxon>
        <taxon>Arthropoda</taxon>
        <taxon>Chelicerata</taxon>
        <taxon>Arachnida</taxon>
        <taxon>Acari</taxon>
        <taxon>Acariformes</taxon>
        <taxon>Trombidiformes</taxon>
        <taxon>Prostigmata</taxon>
        <taxon>Anystina</taxon>
        <taxon>Parasitengona</taxon>
        <taxon>Trombiculoidea</taxon>
        <taxon>Trombiculidae</taxon>
        <taxon>Leptotrombidium</taxon>
    </lineage>
</organism>
<dbReference type="GO" id="GO:0005737">
    <property type="term" value="C:cytoplasm"/>
    <property type="evidence" value="ECO:0007669"/>
    <property type="project" value="TreeGrafter"/>
</dbReference>
<sequence length="89" mass="9676">DIKYKVVITKYSKCGVNFIKNASDLLSQWDGIVVVSGDGLLFEVFNGLMQRHDWEQAIKIPVGIIPGGSGNGIAHSIIYATGEQLRATL</sequence>
<dbReference type="STRING" id="299467.A0A443RU22"/>
<dbReference type="PROSITE" id="PS50146">
    <property type="entry name" value="DAGK"/>
    <property type="match status" value="1"/>
</dbReference>
<dbReference type="PANTHER" id="PTHR12358">
    <property type="entry name" value="SPHINGOSINE KINASE"/>
    <property type="match status" value="1"/>
</dbReference>
<comment type="caution">
    <text evidence="2">The sequence shown here is derived from an EMBL/GenBank/DDBJ whole genome shotgun (WGS) entry which is preliminary data.</text>
</comment>
<name>A0A443RU22_9ACAR</name>
<evidence type="ECO:0000313" key="2">
    <source>
        <dbReference type="EMBL" id="RWS18744.1"/>
    </source>
</evidence>
<proteinExistence type="predicted"/>
<feature type="domain" description="DAGKc" evidence="1">
    <location>
        <begin position="1"/>
        <end position="89"/>
    </location>
</feature>
<evidence type="ECO:0000313" key="3">
    <source>
        <dbReference type="Proteomes" id="UP000288716"/>
    </source>
</evidence>
<feature type="non-terminal residue" evidence="2">
    <location>
        <position position="1"/>
    </location>
</feature>
<gene>
    <name evidence="2" type="ORF">B4U80_07249</name>
</gene>
<dbReference type="OrthoDB" id="3853857at2759"/>
<dbReference type="GO" id="GO:0046512">
    <property type="term" value="P:sphingosine biosynthetic process"/>
    <property type="evidence" value="ECO:0007669"/>
    <property type="project" value="TreeGrafter"/>
</dbReference>
<dbReference type="InterPro" id="IPR016064">
    <property type="entry name" value="NAD/diacylglycerol_kinase_sf"/>
</dbReference>
<dbReference type="Pfam" id="PF00781">
    <property type="entry name" value="DAGK_cat"/>
    <property type="match status" value="1"/>
</dbReference>
<dbReference type="Gene3D" id="3.40.50.10330">
    <property type="entry name" value="Probable inorganic polyphosphate/atp-NAD kinase, domain 1"/>
    <property type="match status" value="1"/>
</dbReference>
<dbReference type="GO" id="GO:0001727">
    <property type="term" value="F:lipid kinase activity"/>
    <property type="evidence" value="ECO:0007669"/>
    <property type="project" value="TreeGrafter"/>
</dbReference>
<dbReference type="VEuPathDB" id="VectorBase:LDEU013296"/>
<dbReference type="PANTHER" id="PTHR12358:SF112">
    <property type="entry name" value="LD11247P-RELATED"/>
    <property type="match status" value="1"/>
</dbReference>
<feature type="non-terminal residue" evidence="2">
    <location>
        <position position="89"/>
    </location>
</feature>
<accession>A0A443RU22</accession>
<keyword evidence="3" id="KW-1185">Reference proteome</keyword>
<dbReference type="EMBL" id="NCKV01035039">
    <property type="protein sequence ID" value="RWS18744.1"/>
    <property type="molecule type" value="Genomic_DNA"/>
</dbReference>
<dbReference type="Proteomes" id="UP000288716">
    <property type="component" value="Unassembled WGS sequence"/>
</dbReference>
<evidence type="ECO:0000259" key="1">
    <source>
        <dbReference type="PROSITE" id="PS50146"/>
    </source>
</evidence>